<protein>
    <submittedName>
        <fullName evidence="1">Uncharacterized protein</fullName>
    </submittedName>
</protein>
<dbReference type="RefSeq" id="WP_117357264.1">
    <property type="nucleotide sequence ID" value="NZ_QURH01000193.1"/>
</dbReference>
<dbReference type="OrthoDB" id="3482507at2"/>
<dbReference type="EMBL" id="QURH01000193">
    <property type="protein sequence ID" value="RFU41716.1"/>
    <property type="molecule type" value="Genomic_DNA"/>
</dbReference>
<gene>
    <name evidence="1" type="ORF">DZF91_10370</name>
</gene>
<accession>A0A372JPH9</accession>
<keyword evidence="2" id="KW-1185">Reference proteome</keyword>
<name>A0A372JPH9_9ACTN</name>
<comment type="caution">
    <text evidence="1">The sequence shown here is derived from an EMBL/GenBank/DDBJ whole genome shotgun (WGS) entry which is preliminary data.</text>
</comment>
<evidence type="ECO:0000313" key="2">
    <source>
        <dbReference type="Proteomes" id="UP000261811"/>
    </source>
</evidence>
<dbReference type="Proteomes" id="UP000261811">
    <property type="component" value="Unassembled WGS sequence"/>
</dbReference>
<dbReference type="InterPro" id="IPR029787">
    <property type="entry name" value="Nucleotide_cyclase"/>
</dbReference>
<proteinExistence type="predicted"/>
<dbReference type="Gene3D" id="3.30.70.1230">
    <property type="entry name" value="Nucleotide cyclase"/>
    <property type="match status" value="1"/>
</dbReference>
<evidence type="ECO:0000313" key="1">
    <source>
        <dbReference type="EMBL" id="RFU41716.1"/>
    </source>
</evidence>
<dbReference type="AlphaFoldDB" id="A0A372JPH9"/>
<organism evidence="1 2">
    <name type="scientific">Actinomadura logoneensis</name>
    <dbReference type="NCBI Taxonomy" id="2293572"/>
    <lineage>
        <taxon>Bacteria</taxon>
        <taxon>Bacillati</taxon>
        <taxon>Actinomycetota</taxon>
        <taxon>Actinomycetes</taxon>
        <taxon>Streptosporangiales</taxon>
        <taxon>Thermomonosporaceae</taxon>
        <taxon>Actinomadura</taxon>
    </lineage>
</organism>
<reference evidence="1 2" key="1">
    <citation type="submission" date="2018-08" db="EMBL/GenBank/DDBJ databases">
        <title>Actinomadura jelena sp. nov., a novel Actinomycete isolated from soil in Chad.</title>
        <authorList>
            <person name="Shi L."/>
        </authorList>
    </citation>
    <scope>NUCLEOTIDE SEQUENCE [LARGE SCALE GENOMIC DNA]</scope>
    <source>
        <strain evidence="1 2">NEAU-G17</strain>
    </source>
</reference>
<sequence length="165" mass="17749">MPVERLVTGAVPAMLDELRQHDRSAGPGLDLRLRVSLDAGRAAVDERGAFGDSMIAAARLLEAPLLKERVTEPGRLLGLILSARVHEILSASGHEGLPVADGFERIDVHVKEHRLVGWAAVYGGGLARDDVARFAERGGGDRRGALPPVRTHRARRLIRAGRLPG</sequence>